<dbReference type="STRING" id="1903179.BI347_03985"/>
<dbReference type="RefSeq" id="WP_071111061.1">
    <property type="nucleotide sequence ID" value="NZ_MKCS01000001.1"/>
</dbReference>
<comment type="caution">
    <text evidence="6">The sequence shown here is derived from an EMBL/GenBank/DDBJ whole genome shotgun (WGS) entry which is preliminary data.</text>
</comment>
<dbReference type="Pfam" id="PF01613">
    <property type="entry name" value="Flavin_Reduct"/>
    <property type="match status" value="1"/>
</dbReference>
<keyword evidence="2" id="KW-0285">Flavoprotein</keyword>
<evidence type="ECO:0000256" key="4">
    <source>
        <dbReference type="ARBA" id="ARBA00038054"/>
    </source>
</evidence>
<evidence type="ECO:0000256" key="2">
    <source>
        <dbReference type="ARBA" id="ARBA00022630"/>
    </source>
</evidence>
<dbReference type="EMBL" id="MKCT01000001">
    <property type="protein sequence ID" value="OHX21102.1"/>
    <property type="molecule type" value="Genomic_DNA"/>
</dbReference>
<dbReference type="Proteomes" id="UP000180280">
    <property type="component" value="Unassembled WGS sequence"/>
</dbReference>
<dbReference type="InterPro" id="IPR002563">
    <property type="entry name" value="Flavin_Rdtase-like_dom"/>
</dbReference>
<dbReference type="EMBL" id="MKCS01000001">
    <property type="protein sequence ID" value="OHX12754.1"/>
    <property type="molecule type" value="Genomic_DNA"/>
</dbReference>
<comment type="cofactor">
    <cofactor evidence="1">
        <name>FMN</name>
        <dbReference type="ChEBI" id="CHEBI:58210"/>
    </cofactor>
</comment>
<dbReference type="OrthoDB" id="9794638at2"/>
<feature type="domain" description="Flavin reductase like" evidence="5">
    <location>
        <begin position="19"/>
        <end position="169"/>
    </location>
</feature>
<evidence type="ECO:0000313" key="8">
    <source>
        <dbReference type="Proteomes" id="UP000180088"/>
    </source>
</evidence>
<evidence type="ECO:0000313" key="6">
    <source>
        <dbReference type="EMBL" id="OHX12754.1"/>
    </source>
</evidence>
<organism evidence="6 8">
    <name type="scientific">Chromobacterium sphagni</name>
    <dbReference type="NCBI Taxonomy" id="1903179"/>
    <lineage>
        <taxon>Bacteria</taxon>
        <taxon>Pseudomonadati</taxon>
        <taxon>Pseudomonadota</taxon>
        <taxon>Betaproteobacteria</taxon>
        <taxon>Neisseriales</taxon>
        <taxon>Chromobacteriaceae</taxon>
        <taxon>Chromobacterium</taxon>
    </lineage>
</organism>
<evidence type="ECO:0000256" key="3">
    <source>
        <dbReference type="ARBA" id="ARBA00022643"/>
    </source>
</evidence>
<dbReference type="SUPFAM" id="SSF50475">
    <property type="entry name" value="FMN-binding split barrel"/>
    <property type="match status" value="1"/>
</dbReference>
<dbReference type="AlphaFoldDB" id="A0A1S1WZR1"/>
<comment type="similarity">
    <text evidence="4">Belongs to the flavoredoxin family.</text>
</comment>
<proteinExistence type="inferred from homology"/>
<dbReference type="InterPro" id="IPR012349">
    <property type="entry name" value="Split_barrel_FMN-bd"/>
</dbReference>
<gene>
    <name evidence="7" type="ORF">BI344_00720</name>
    <name evidence="6" type="ORF">BI347_03985</name>
</gene>
<dbReference type="GO" id="GO:0010181">
    <property type="term" value="F:FMN binding"/>
    <property type="evidence" value="ECO:0007669"/>
    <property type="project" value="InterPro"/>
</dbReference>
<keyword evidence="3" id="KW-0288">FMN</keyword>
<dbReference type="PANTHER" id="PTHR33798:SF5">
    <property type="entry name" value="FLAVIN REDUCTASE LIKE DOMAIN-CONTAINING PROTEIN"/>
    <property type="match status" value="1"/>
</dbReference>
<dbReference type="GO" id="GO:0016646">
    <property type="term" value="F:oxidoreductase activity, acting on the CH-NH group of donors, NAD or NADP as acceptor"/>
    <property type="evidence" value="ECO:0007669"/>
    <property type="project" value="UniProtKB-ARBA"/>
</dbReference>
<evidence type="ECO:0000259" key="5">
    <source>
        <dbReference type="SMART" id="SM00903"/>
    </source>
</evidence>
<keyword evidence="9" id="KW-1185">Reference proteome</keyword>
<evidence type="ECO:0000256" key="1">
    <source>
        <dbReference type="ARBA" id="ARBA00001917"/>
    </source>
</evidence>
<dbReference type="Proteomes" id="UP000180088">
    <property type="component" value="Unassembled WGS sequence"/>
</dbReference>
<protein>
    <recommendedName>
        <fullName evidence="5">Flavin reductase like domain-containing protein</fullName>
    </recommendedName>
</protein>
<name>A0A1S1WZR1_9NEIS</name>
<evidence type="ECO:0000313" key="9">
    <source>
        <dbReference type="Proteomes" id="UP000180280"/>
    </source>
</evidence>
<dbReference type="SMART" id="SM00903">
    <property type="entry name" value="Flavin_Reduct"/>
    <property type="match status" value="1"/>
</dbReference>
<dbReference type="PANTHER" id="PTHR33798">
    <property type="entry name" value="FLAVOPROTEIN OXYGENASE"/>
    <property type="match status" value="1"/>
</dbReference>
<dbReference type="Gene3D" id="2.30.110.10">
    <property type="entry name" value="Electron Transport, Fmn-binding Protein, Chain A"/>
    <property type="match status" value="1"/>
</dbReference>
<evidence type="ECO:0000313" key="7">
    <source>
        <dbReference type="EMBL" id="OHX21102.1"/>
    </source>
</evidence>
<reference evidence="8 9" key="1">
    <citation type="submission" date="2016-09" db="EMBL/GenBank/DDBJ databases">
        <title>Chromobacterium muskegensis sp. nov., an insecticidal bacterium isolated from Sphagnum bogs.</title>
        <authorList>
            <person name="Sparks M.E."/>
            <person name="Blackburn M.B."/>
            <person name="Gundersen-Rindal D.E."/>
            <person name="Mitchell A."/>
            <person name="Farrar R."/>
            <person name="Kuhar D."/>
        </authorList>
    </citation>
    <scope>NUCLEOTIDE SEQUENCE [LARGE SCALE GENOMIC DNA]</scope>
    <source>
        <strain evidence="7 9">14B-1</strain>
        <strain evidence="6 8">37-2</strain>
    </source>
</reference>
<sequence>MEFNVQQLERSNLYQLLVGCILPRPIAWVSTQDLKGACNLAPFSFFNVMSINPPLLGISILKQASERDKDTLANIRLTGELVVNIVSQQLAEAMNASCGAYPADVDEFELAGVAKVQSTTVKPPGVGEAPVRLECTLHQCLTFGHGTGAGNLVLAEVRHIHVAERVWRDGAIDDVALQAVGKLGGDRYSLGQPAFSLSRPEPGLQRG</sequence>
<accession>A0A1S1WZR1</accession>